<evidence type="ECO:0000313" key="1">
    <source>
        <dbReference type="EMBL" id="GLB30357.1"/>
    </source>
</evidence>
<dbReference type="Pfam" id="PF00702">
    <property type="entry name" value="Hydrolase"/>
    <property type="match status" value="1"/>
</dbReference>
<dbReference type="NCBIfam" id="TIGR01668">
    <property type="entry name" value="YqeG_hyp_ppase"/>
    <property type="match status" value="1"/>
</dbReference>
<dbReference type="Proteomes" id="UP001419084">
    <property type="component" value="Unassembled WGS sequence"/>
</dbReference>
<dbReference type="GO" id="GO:0005737">
    <property type="term" value="C:cytoplasm"/>
    <property type="evidence" value="ECO:0007669"/>
    <property type="project" value="TreeGrafter"/>
</dbReference>
<dbReference type="Gene3D" id="3.40.50.1000">
    <property type="entry name" value="HAD superfamily/HAD-like"/>
    <property type="match status" value="1"/>
</dbReference>
<accession>A0A3E2N9S7</accession>
<dbReference type="NCBIfam" id="TIGR01662">
    <property type="entry name" value="HAD-SF-IIIA"/>
    <property type="match status" value="1"/>
</dbReference>
<sequence>MFQKFYPDEDVNSTYEIPFEEFYKKGIRGVIFDIDNTLVPHGAPADNRAKKLFSALHKLGMETCLLSNNKEPRVSAFAQDAGSLKYIYKGRKPGIRGYQQAMKLMGTDSSNTIFVGDQLFTDVLGAKRAGIHSIFVKRIHPKEEIQIRMKRALESVVLHYYHKNKKIRHGKCR</sequence>
<reference evidence="2 3" key="1">
    <citation type="submission" date="2018-07" db="EMBL/GenBank/DDBJ databases">
        <title>New species, Clostridium PI-S10-A1B.</title>
        <authorList>
            <person name="Krishna G."/>
            <person name="Summeta K."/>
            <person name="Shikha S."/>
            <person name="Prabhu P.B."/>
            <person name="Suresh K."/>
        </authorList>
    </citation>
    <scope>NUCLEOTIDE SEQUENCE [LARGE SCALE GENOMIC DNA]</scope>
    <source>
        <strain evidence="2 3">PI-S10-A1B</strain>
    </source>
</reference>
<name>A0A3E2N9S7_9FIRM</name>
<dbReference type="EMBL" id="QOHO01000053">
    <property type="protein sequence ID" value="RFZ77732.1"/>
    <property type="molecule type" value="Genomic_DNA"/>
</dbReference>
<dbReference type="InterPro" id="IPR010021">
    <property type="entry name" value="PGPP1/Gep4"/>
</dbReference>
<dbReference type="InterPro" id="IPR006549">
    <property type="entry name" value="HAD-SF_hydro_IIIA"/>
</dbReference>
<evidence type="ECO:0000313" key="3">
    <source>
        <dbReference type="Proteomes" id="UP000260680"/>
    </source>
</evidence>
<dbReference type="SUPFAM" id="SSF56784">
    <property type="entry name" value="HAD-like"/>
    <property type="match status" value="1"/>
</dbReference>
<dbReference type="Proteomes" id="UP000260680">
    <property type="component" value="Unassembled WGS sequence"/>
</dbReference>
<reference evidence="1 4" key="2">
    <citation type="journal article" date="2024" name="Int. J. Syst. Evol. Microbiol.">
        <title>Lacrimispora brassicae sp. nov. isolated from fermented cabbage, and proposal of Clostridium indicum Gundawar et al. 2019 and Clostridium methoxybenzovorans Mechichi et al. 1999 as heterotypic synonyms of Lacrimispora amygdalina (Parshina et al. 2003) Haas and Blanchard 2020 and Lacrimispora indolis (McClung and McCoy 1957) Haas and Blanchard 2020, respectively.</title>
        <authorList>
            <person name="Kobayashi H."/>
            <person name="Tanizawa Y."/>
            <person name="Sakamoto M."/>
            <person name="Ohkuma M."/>
            <person name="Tohno M."/>
        </authorList>
    </citation>
    <scope>NUCLEOTIDE SEQUENCE [LARGE SCALE GENOMIC DNA]</scope>
    <source>
        <strain evidence="1 4">DSM 12857</strain>
    </source>
</reference>
<dbReference type="PANTHER" id="PTHR19288">
    <property type="entry name" value="4-NITROPHENYLPHOSPHATASE-RELATED"/>
    <property type="match status" value="1"/>
</dbReference>
<protein>
    <submittedName>
        <fullName evidence="1">Haloacid dehalogenase</fullName>
    </submittedName>
    <submittedName>
        <fullName evidence="2">YqeG family HAD IIIA-type phosphatase</fullName>
    </submittedName>
</protein>
<comment type="caution">
    <text evidence="2">The sequence shown here is derived from an EMBL/GenBank/DDBJ whole genome shotgun (WGS) entry which is preliminary data.</text>
</comment>
<dbReference type="EMBL" id="BRPJ01000037">
    <property type="protein sequence ID" value="GLB30357.1"/>
    <property type="molecule type" value="Genomic_DNA"/>
</dbReference>
<gene>
    <name evidence="2" type="ORF">DS742_16710</name>
    <name evidence="1" type="ORF">LAD12857_22800</name>
</gene>
<keyword evidence="4" id="KW-1185">Reference proteome</keyword>
<proteinExistence type="predicted"/>
<organism evidence="2 3">
    <name type="scientific">Lacrimispora amygdalina</name>
    <dbReference type="NCBI Taxonomy" id="253257"/>
    <lineage>
        <taxon>Bacteria</taxon>
        <taxon>Bacillati</taxon>
        <taxon>Bacillota</taxon>
        <taxon>Clostridia</taxon>
        <taxon>Lachnospirales</taxon>
        <taxon>Lachnospiraceae</taxon>
        <taxon>Lacrimispora</taxon>
    </lineage>
</organism>
<dbReference type="AlphaFoldDB" id="A0A3E2N9S7"/>
<dbReference type="RefSeq" id="WP_117418125.1">
    <property type="nucleotide sequence ID" value="NZ_BRPJ01000037.1"/>
</dbReference>
<dbReference type="InterPro" id="IPR006439">
    <property type="entry name" value="HAD-SF_hydro_IA"/>
</dbReference>
<dbReference type="PANTHER" id="PTHR19288:SF25">
    <property type="entry name" value="PHOSPHATIDYLGLYCEROPHOSPHATASE GEP4, MITOCHONDRIAL"/>
    <property type="match status" value="1"/>
</dbReference>
<evidence type="ECO:0000313" key="4">
    <source>
        <dbReference type="Proteomes" id="UP001419084"/>
    </source>
</evidence>
<dbReference type="InterPro" id="IPR023214">
    <property type="entry name" value="HAD_sf"/>
</dbReference>
<dbReference type="InterPro" id="IPR036412">
    <property type="entry name" value="HAD-like_sf"/>
</dbReference>
<evidence type="ECO:0000313" key="2">
    <source>
        <dbReference type="EMBL" id="RFZ77732.1"/>
    </source>
</evidence>
<dbReference type="OrthoDB" id="9787572at2"/>
<dbReference type="NCBIfam" id="TIGR01549">
    <property type="entry name" value="HAD-SF-IA-v1"/>
    <property type="match status" value="1"/>
</dbReference>
<dbReference type="GO" id="GO:0008962">
    <property type="term" value="F:phosphatidylglycerophosphatase activity"/>
    <property type="evidence" value="ECO:0007669"/>
    <property type="project" value="InterPro"/>
</dbReference>